<name>A0A7G9YXB1_9EURY</name>
<dbReference type="InterPro" id="IPR053784">
    <property type="entry name" value="Choice_anch_U_dom"/>
</dbReference>
<evidence type="ECO:0000259" key="1">
    <source>
        <dbReference type="PROSITE" id="PS50853"/>
    </source>
</evidence>
<proteinExistence type="predicted"/>
<dbReference type="PROSITE" id="PS50853">
    <property type="entry name" value="FN3"/>
    <property type="match status" value="1"/>
</dbReference>
<dbReference type="InterPro" id="IPR003961">
    <property type="entry name" value="FN3_dom"/>
</dbReference>
<dbReference type="NCBIfam" id="NF041766">
    <property type="entry name" value="choice_anch_U"/>
    <property type="match status" value="1"/>
</dbReference>
<dbReference type="InterPro" id="IPR011635">
    <property type="entry name" value="CARDB"/>
</dbReference>
<gene>
    <name evidence="2" type="ORF">CKMLAADM_00010</name>
</gene>
<dbReference type="EMBL" id="MT631516">
    <property type="protein sequence ID" value="QNO52645.1"/>
    <property type="molecule type" value="Genomic_DNA"/>
</dbReference>
<accession>A0A7G9YXB1</accession>
<dbReference type="Gene3D" id="2.60.40.10">
    <property type="entry name" value="Immunoglobulins"/>
    <property type="match status" value="4"/>
</dbReference>
<dbReference type="InterPro" id="IPR013783">
    <property type="entry name" value="Ig-like_fold"/>
</dbReference>
<dbReference type="Pfam" id="PF07705">
    <property type="entry name" value="CARDB"/>
    <property type="match status" value="4"/>
</dbReference>
<reference evidence="2" key="1">
    <citation type="submission" date="2020-06" db="EMBL/GenBank/DDBJ databases">
        <title>Unique genomic features of the anaerobic methanotrophic archaea.</title>
        <authorList>
            <person name="Chadwick G.L."/>
            <person name="Skennerton C.T."/>
            <person name="Laso-Perez R."/>
            <person name="Leu A.O."/>
            <person name="Speth D.R."/>
            <person name="Yu H."/>
            <person name="Morgan-Lang C."/>
            <person name="Hatzenpichler R."/>
            <person name="Goudeau D."/>
            <person name="Malmstrom R."/>
            <person name="Brazelton W.J."/>
            <person name="Woyke T."/>
            <person name="Hallam S.J."/>
            <person name="Tyson G.W."/>
            <person name="Wegener G."/>
            <person name="Boetius A."/>
            <person name="Orphan V."/>
        </authorList>
    </citation>
    <scope>NUCLEOTIDE SEQUENCE</scope>
</reference>
<protein>
    <recommendedName>
        <fullName evidence="1">Fibronectin type-III domain-containing protein</fullName>
    </recommendedName>
</protein>
<dbReference type="SUPFAM" id="SSF49265">
    <property type="entry name" value="Fibronectin type III"/>
    <property type="match status" value="1"/>
</dbReference>
<dbReference type="InterPro" id="IPR036116">
    <property type="entry name" value="FN3_sf"/>
</dbReference>
<evidence type="ECO:0000313" key="2">
    <source>
        <dbReference type="EMBL" id="QNO52645.1"/>
    </source>
</evidence>
<feature type="domain" description="Fibronectin type-III" evidence="1">
    <location>
        <begin position="1405"/>
        <end position="1504"/>
    </location>
</feature>
<sequence>MMKNVLSYLVVFVILMGAMSVSVLAINSSSNGTEASNRPIHLEEAFTGNNSAEVLIPFFNANTTGKYRAATRTMGSTRNGDCVGIPHADMPVVYLTDTQEGVASWDSDNDTDAAVLSEVSKDRSENVSATVWPGCDVYVAIDDDTCVGYEVYVDDVYQFTEGQDELLDGFCSFYVTAGTHTIEIRKNGCFASKTYNFLCGVRYTWVSMPDYWCNCGECDNPPTVNFDKPSYNEGDTVQITVSSIYYLAYFYEIKDCSGSVHQSGYVGGGNLVSYTIPSGASECCYWQICFYWVKYKPAMALSGIGEEVTVQPYDCTKCYNFYVCPKTTCDVYVIIEDPCCVGYEVYVDGVYQFTEGQSGTPDGYCAFYVTAGTHKFELRKNGYSTSKSWDCQCGTDYRWVSMPDYWCGPCEVFVVIRDVTCVGYEVYVDDVYQFTEGQDELLDGYCEFYVTAGTHTIEIRKNGCSASMTGDFQPLTVVPIQWTSMPECWCNCNKRDLIIQDITWSPCSSELGDTVTFTVIVENIGEFTADPSTVKYYINNQYIDFDNIPSLSPCATSTQTFTWTASSCGNVLVKAVADANNDVQERDETNNEKQKSSEIYGPDLIVQEISWPSEPVCLDKPVTITVTVKNQGNRAAGASTVKYYIDNLPIDSDSILSLNSVSTSTQTFSWTPTICGYHNIKAVADANNNVQECDETNNEKQKSVHVRSPDLIIQSLTWAPKAPKKGDSITSTVTIKNQGDADADSSHVRLFIRNIEVDPASASVGPIAAGSTVSKTFTWTADSCAKTAVSVIADADNEVDESREDNNYLPETIYVKCPDLEITDISWSPKGDDLHAGDDMTISYKIRNNGEVDTKDFKTRIMIDSLPFRTFFTPSLSANTETIGVFTWKAVRGTHSIKVDADAQKRVEESDETNNEARGYIVVDEEPVDLIITGIEVTQAIQNLDGDVPLIEGKDTFVRVYMKTNSRSISNVKGTLKGFRNSKSIGEITNLNKWNYIAKNSGKKRPSIDERRSDDFYLLIFKLPDEWLSGDITIKVEIEPDPRYTLEEICSCTPCERKLQFNKAGRFTIAFVPIHHKPSNTKPDFGDIEKVYQEFVKLYPVSKDDVSIELWPALEIDYNPTNNESKECPTAWGNCGLRLLGEIKFLESYQTRKKADQNLIVFGLVDSEVKYKAANRGPLWGYGEMGDGKTFGTRCAWGIDGTFGGSYMAHGIGHNLGRKHIDCGGPKNIDKEWPYQGDECHLAPETPAGFWGFDVNERSVRAPSEYSDFMTFSAPYWVSNYTYTALFDLIKSSSKSSLMVMSQPTGIDMILISGLINIFADNAIFDDFFHINKPPQPPSSTGQHRIELQSSTGDVLVNHSFDIPDDASGSDIRTFSVDVPYNSSTARIVLKHNSTVLANRTVSNNTPNVTVKSPNGGEILSGTANISWTAYDSDSDELNYTVEYSPDNGSTWLPPIAIDLVDERYLCDTSDLQGSKEGLIRVTATDGVNTGRDISDAVFTVPEKGPEAGISNPTNGTLITEGSYISLIGEGYDLEDGMLNDSALTWTSNQNGVLGNGKELRTRNLTRGVHTITLMGEDGNGVCACDKITLSVLDSATIYTPKGTVRLSATDGVIIGDCLVNESLLPPLPDVEFPFGVFNFNISNISSGQTVNVSIELPQYLPSDAKYWMYGRTTDNPSPHWYDDIQMEICEDNRTVTIQLTDGGIGDDDMNKNGKIVVTGAPGVPVIPIFDTKAPANPYPSVSGTHTGTITPIRDVNISKLYTYPCSGTGGHTESIELYENNTLIANGTWTGYKGDWHNITIHNLTGGVPYVTLLKTHKYNYTILTGSYPQIHHNSTLLTDNGWINCTDFTDSNGKRYYDWIPAIRLW</sequence>
<organism evidence="2">
    <name type="scientific">Candidatus Methanophagaceae archaeon ANME-1 ERB6</name>
    <dbReference type="NCBI Taxonomy" id="2759912"/>
    <lineage>
        <taxon>Archaea</taxon>
        <taxon>Methanobacteriati</taxon>
        <taxon>Methanobacteriota</taxon>
        <taxon>Stenosarchaea group</taxon>
        <taxon>Methanomicrobia</taxon>
        <taxon>Candidatus Methanophagales</taxon>
        <taxon>Candidatus Methanophagaceae</taxon>
    </lineage>
</organism>